<evidence type="ECO:0000259" key="5">
    <source>
        <dbReference type="PROSITE" id="PS50600"/>
    </source>
</evidence>
<dbReference type="GO" id="GO:0006508">
    <property type="term" value="P:proteolysis"/>
    <property type="evidence" value="ECO:0007669"/>
    <property type="project" value="UniProtKB-KW"/>
</dbReference>
<dbReference type="SUPFAM" id="SSF54001">
    <property type="entry name" value="Cysteine proteinases"/>
    <property type="match status" value="1"/>
</dbReference>
<dbReference type="InterPro" id="IPR038765">
    <property type="entry name" value="Papain-like_cys_pep_sf"/>
</dbReference>
<comment type="similarity">
    <text evidence="1">Belongs to the peptidase C48 family.</text>
</comment>
<dbReference type="InterPro" id="IPR003653">
    <property type="entry name" value="Peptidase_C48_C"/>
</dbReference>
<name>A0AB40CYM2_DIOCR</name>
<dbReference type="Gene3D" id="3.40.395.10">
    <property type="entry name" value="Adenoviral Proteinase, Chain A"/>
    <property type="match status" value="1"/>
</dbReference>
<dbReference type="Pfam" id="PF02902">
    <property type="entry name" value="Peptidase_C48"/>
    <property type="match status" value="1"/>
</dbReference>
<proteinExistence type="inferred from homology"/>
<dbReference type="GO" id="GO:0000338">
    <property type="term" value="P:protein deneddylation"/>
    <property type="evidence" value="ECO:0007669"/>
    <property type="project" value="TreeGrafter"/>
</dbReference>
<evidence type="ECO:0000256" key="1">
    <source>
        <dbReference type="ARBA" id="ARBA00005234"/>
    </source>
</evidence>
<dbReference type="Proteomes" id="UP001515500">
    <property type="component" value="Chromosome 18"/>
</dbReference>
<reference evidence="7" key="1">
    <citation type="submission" date="2025-08" db="UniProtKB">
        <authorList>
            <consortium name="RefSeq"/>
        </authorList>
    </citation>
    <scope>IDENTIFICATION</scope>
</reference>
<dbReference type="RefSeq" id="XP_039145103.1">
    <property type="nucleotide sequence ID" value="XM_039289169.1"/>
</dbReference>
<evidence type="ECO:0000313" key="7">
    <source>
        <dbReference type="RefSeq" id="XP_039145103.1"/>
    </source>
</evidence>
<accession>A0AB40CYM2</accession>
<dbReference type="GeneID" id="120282363"/>
<sequence>MAEEKVLSYNDVVLRGSDLEILQGPHYINDRIIEFYWSYLSTTISDRILFVPPSISFWIANCPDSQSLREAVNPLNFLSRDLVVFTVNDSSDFTQAEGGAHWSLLVYERANNVVVHHDSLTPMNRSQARRFFKAVKGFLGDGSEEVRFIEGQTPQQTNAYDCGLYVMRIGRVVCDWFEGQCDRGIDLWFSELNEEVDTVVVANLRNAVLELILGFMKKSK</sequence>
<gene>
    <name evidence="7" type="primary">LOC120282363</name>
</gene>
<protein>
    <submittedName>
        <fullName evidence="7">NEDD8-specific protease 1</fullName>
    </submittedName>
</protein>
<feature type="domain" description="Ubiquitin-like protease family profile" evidence="5">
    <location>
        <begin position="12"/>
        <end position="173"/>
    </location>
</feature>
<dbReference type="PANTHER" id="PTHR46468:SF1">
    <property type="entry name" value="SENTRIN-SPECIFIC PROTEASE 8"/>
    <property type="match status" value="1"/>
</dbReference>
<evidence type="ECO:0000313" key="6">
    <source>
        <dbReference type="Proteomes" id="UP001515500"/>
    </source>
</evidence>
<dbReference type="PANTHER" id="PTHR46468">
    <property type="entry name" value="SENTRIN-SPECIFIC PROTEASE 8"/>
    <property type="match status" value="1"/>
</dbReference>
<keyword evidence="6" id="KW-1185">Reference proteome</keyword>
<dbReference type="InterPro" id="IPR044613">
    <property type="entry name" value="Nep1/2-like"/>
</dbReference>
<dbReference type="PROSITE" id="PS50600">
    <property type="entry name" value="ULP_PROTEASE"/>
    <property type="match status" value="1"/>
</dbReference>
<dbReference type="GO" id="GO:0019784">
    <property type="term" value="F:deNEDDylase activity"/>
    <property type="evidence" value="ECO:0007669"/>
    <property type="project" value="EnsemblPlants"/>
</dbReference>
<dbReference type="GO" id="GO:0008234">
    <property type="term" value="F:cysteine-type peptidase activity"/>
    <property type="evidence" value="ECO:0007669"/>
    <property type="project" value="UniProtKB-KW"/>
</dbReference>
<keyword evidence="2 7" id="KW-0645">Protease</keyword>
<keyword evidence="4" id="KW-0788">Thiol protease</keyword>
<evidence type="ECO:0000256" key="4">
    <source>
        <dbReference type="ARBA" id="ARBA00022807"/>
    </source>
</evidence>
<evidence type="ECO:0000256" key="2">
    <source>
        <dbReference type="ARBA" id="ARBA00022670"/>
    </source>
</evidence>
<evidence type="ECO:0000256" key="3">
    <source>
        <dbReference type="ARBA" id="ARBA00022801"/>
    </source>
</evidence>
<dbReference type="AlphaFoldDB" id="A0AB40CYM2"/>
<organism evidence="6 7">
    <name type="scientific">Dioscorea cayennensis subsp. rotundata</name>
    <name type="common">White Guinea yam</name>
    <name type="synonym">Dioscorea rotundata</name>
    <dbReference type="NCBI Taxonomy" id="55577"/>
    <lineage>
        <taxon>Eukaryota</taxon>
        <taxon>Viridiplantae</taxon>
        <taxon>Streptophyta</taxon>
        <taxon>Embryophyta</taxon>
        <taxon>Tracheophyta</taxon>
        <taxon>Spermatophyta</taxon>
        <taxon>Magnoliopsida</taxon>
        <taxon>Liliopsida</taxon>
        <taxon>Dioscoreales</taxon>
        <taxon>Dioscoreaceae</taxon>
        <taxon>Dioscorea</taxon>
    </lineage>
</organism>
<keyword evidence="3" id="KW-0378">Hydrolase</keyword>